<comment type="domain">
    <text evidence="12">Consists of 3 domains; the N-terminus binds the ribosome, the middle domain has PPIase activity, while the C-terminus has intrinsic chaperone activity on its own.</text>
</comment>
<dbReference type="InterPro" id="IPR036611">
    <property type="entry name" value="Trigger_fac_ribosome-bd_sf"/>
</dbReference>
<dbReference type="Pfam" id="PF05697">
    <property type="entry name" value="Trigger_N"/>
    <property type="match status" value="1"/>
</dbReference>
<dbReference type="AlphaFoldDB" id="A0AAE3HG17"/>
<evidence type="ECO:0000256" key="12">
    <source>
        <dbReference type="HAMAP-Rule" id="MF_00303"/>
    </source>
</evidence>
<accession>A0AAE3HG17</accession>
<dbReference type="PANTHER" id="PTHR30560">
    <property type="entry name" value="TRIGGER FACTOR CHAPERONE AND PEPTIDYL-PROLYL CIS/TRANS ISOMERASE"/>
    <property type="match status" value="1"/>
</dbReference>
<dbReference type="EMBL" id="JANKAS010000005">
    <property type="protein sequence ID" value="MCR1898764.1"/>
    <property type="molecule type" value="Genomic_DNA"/>
</dbReference>
<dbReference type="GO" id="GO:0043335">
    <property type="term" value="P:protein unfolding"/>
    <property type="evidence" value="ECO:0007669"/>
    <property type="project" value="TreeGrafter"/>
</dbReference>
<dbReference type="GO" id="GO:0044183">
    <property type="term" value="F:protein folding chaperone"/>
    <property type="evidence" value="ECO:0007669"/>
    <property type="project" value="TreeGrafter"/>
</dbReference>
<evidence type="ECO:0000256" key="15">
    <source>
        <dbReference type="SAM" id="Coils"/>
    </source>
</evidence>
<keyword evidence="12" id="KW-0963">Cytoplasm</keyword>
<evidence type="ECO:0000256" key="4">
    <source>
        <dbReference type="ARBA" id="ARBA00016902"/>
    </source>
</evidence>
<dbReference type="GO" id="GO:0015031">
    <property type="term" value="P:protein transport"/>
    <property type="evidence" value="ECO:0007669"/>
    <property type="project" value="UniProtKB-UniRule"/>
</dbReference>
<dbReference type="InterPro" id="IPR005215">
    <property type="entry name" value="Trig_fac"/>
</dbReference>
<dbReference type="InterPro" id="IPR001179">
    <property type="entry name" value="PPIase_FKBP_dom"/>
</dbReference>
<comment type="function">
    <text evidence="10 12">Involved in protein export. Acts as a chaperone by maintaining the newly synthesized protein in an open conformation. Functions as a peptidyl-prolyl cis-trans isomerase.</text>
</comment>
<dbReference type="GO" id="GO:0043022">
    <property type="term" value="F:ribosome binding"/>
    <property type="evidence" value="ECO:0007669"/>
    <property type="project" value="TreeGrafter"/>
</dbReference>
<dbReference type="FunFam" id="3.10.50.40:FF:000001">
    <property type="entry name" value="Trigger factor"/>
    <property type="match status" value="1"/>
</dbReference>
<keyword evidence="5 12" id="KW-0132">Cell division</keyword>
<dbReference type="InterPro" id="IPR027304">
    <property type="entry name" value="Trigger_fact/SurA_dom_sf"/>
</dbReference>
<keyword evidence="7 12" id="KW-0143">Chaperone</keyword>
<comment type="catalytic activity">
    <reaction evidence="1 12 13">
        <text>[protein]-peptidylproline (omega=180) = [protein]-peptidylproline (omega=0)</text>
        <dbReference type="Rhea" id="RHEA:16237"/>
        <dbReference type="Rhea" id="RHEA-COMP:10747"/>
        <dbReference type="Rhea" id="RHEA-COMP:10748"/>
        <dbReference type="ChEBI" id="CHEBI:83833"/>
        <dbReference type="ChEBI" id="CHEBI:83834"/>
        <dbReference type="EC" id="5.2.1.8"/>
    </reaction>
</comment>
<proteinExistence type="inferred from homology"/>
<dbReference type="SUPFAM" id="SSF102735">
    <property type="entry name" value="Trigger factor ribosome-binding domain"/>
    <property type="match status" value="1"/>
</dbReference>
<evidence type="ECO:0000256" key="2">
    <source>
        <dbReference type="ARBA" id="ARBA00005464"/>
    </source>
</evidence>
<reference evidence="17" key="1">
    <citation type="submission" date="2022-07" db="EMBL/GenBank/DDBJ databases">
        <title>Enhanced cultured diversity of the mouse gut microbiota enables custom-made synthetic communities.</title>
        <authorList>
            <person name="Afrizal A."/>
        </authorList>
    </citation>
    <scope>NUCLEOTIDE SEQUENCE</scope>
    <source>
        <strain evidence="17">DSM 28593</strain>
    </source>
</reference>
<dbReference type="GO" id="GO:0051083">
    <property type="term" value="P:'de novo' cotranslational protein folding"/>
    <property type="evidence" value="ECO:0007669"/>
    <property type="project" value="TreeGrafter"/>
</dbReference>
<sequence>MSSKMEKIENNVATLEILVSPEDFGKAMQKAYKKNVKRFNIPGFRKGKAPMKIIEVQYGEGVFYEDAFDFVFPEAYKKAIEENNLEPVARPDIDIEAMSRKEGVVIKTTVALMPEVELGEYKGIEVEKKEYNVTDEDVEKELEAMQEKNARLVAIEDRPVKEGDTVIIDFKGFVDGEAFEGGEGNNYSLEIGSGQFIPGFEEQLVGVNVGEETKVEVNFPESYHSEELAGKPAVFEVKLNEVKEKEYPALDDEFAKDVSEFDTLDELKNDIQKNIQEREEHRIKHEIEDEVIAKVIENASMEIPEAMVEMEVERMLEDFDYQLRMQGINLDDYFKYTNVDESQFKDNLKGDAEKKLKTDLTLEKIIEVENIEATEEELEEEMETLAKQYGQEVEKLKKDFKDTQINYVKDTIKRRKSIAFLMENSKTV</sequence>
<dbReference type="InterPro" id="IPR008880">
    <property type="entry name" value="Trigger_fac_C"/>
</dbReference>
<dbReference type="Pfam" id="PF05698">
    <property type="entry name" value="Trigger_C"/>
    <property type="match status" value="1"/>
</dbReference>
<evidence type="ECO:0000256" key="10">
    <source>
        <dbReference type="ARBA" id="ARBA00024849"/>
    </source>
</evidence>
<dbReference type="NCBIfam" id="TIGR00115">
    <property type="entry name" value="tig"/>
    <property type="match status" value="1"/>
</dbReference>
<dbReference type="Gene3D" id="1.10.3120.10">
    <property type="entry name" value="Trigger factor, C-terminal domain"/>
    <property type="match status" value="2"/>
</dbReference>
<evidence type="ECO:0000256" key="8">
    <source>
        <dbReference type="ARBA" id="ARBA00023235"/>
    </source>
</evidence>
<protein>
    <recommendedName>
        <fullName evidence="4 12">Trigger factor</fullName>
        <shortName evidence="12">TF</shortName>
        <ecNumber evidence="3 12">5.2.1.8</ecNumber>
    </recommendedName>
    <alternativeName>
        <fullName evidence="11 12">PPIase</fullName>
    </alternativeName>
</protein>
<dbReference type="SUPFAM" id="SSF54534">
    <property type="entry name" value="FKBP-like"/>
    <property type="match status" value="1"/>
</dbReference>
<evidence type="ECO:0000256" key="9">
    <source>
        <dbReference type="ARBA" id="ARBA00023306"/>
    </source>
</evidence>
<dbReference type="GO" id="GO:0003755">
    <property type="term" value="F:peptidyl-prolyl cis-trans isomerase activity"/>
    <property type="evidence" value="ECO:0007669"/>
    <property type="project" value="UniProtKB-UniRule"/>
</dbReference>
<feature type="coiled-coil region" evidence="15">
    <location>
        <begin position="368"/>
        <end position="406"/>
    </location>
</feature>
<dbReference type="Gene3D" id="3.10.50.40">
    <property type="match status" value="1"/>
</dbReference>
<dbReference type="Pfam" id="PF00254">
    <property type="entry name" value="FKBP_C"/>
    <property type="match status" value="1"/>
</dbReference>
<keyword evidence="6 12" id="KW-0697">Rotamase</keyword>
<dbReference type="SUPFAM" id="SSF109998">
    <property type="entry name" value="Triger factor/SurA peptide-binding domain-like"/>
    <property type="match status" value="1"/>
</dbReference>
<dbReference type="Gene3D" id="3.30.70.1050">
    <property type="entry name" value="Trigger factor ribosome-binding domain"/>
    <property type="match status" value="1"/>
</dbReference>
<dbReference type="PANTHER" id="PTHR30560:SF3">
    <property type="entry name" value="TRIGGER FACTOR-LIKE PROTEIN TIG, CHLOROPLASTIC"/>
    <property type="match status" value="1"/>
</dbReference>
<keyword evidence="8 12" id="KW-0413">Isomerase</keyword>
<evidence type="ECO:0000256" key="13">
    <source>
        <dbReference type="PROSITE-ProRule" id="PRU00277"/>
    </source>
</evidence>
<dbReference type="InterPro" id="IPR037041">
    <property type="entry name" value="Trigger_fac_C_sf"/>
</dbReference>
<dbReference type="Proteomes" id="UP001205748">
    <property type="component" value="Unassembled WGS sequence"/>
</dbReference>
<gene>
    <name evidence="12 17" type="primary">tig</name>
    <name evidence="17" type="ORF">NSA47_07125</name>
</gene>
<name>A0AAE3HG17_9FIRM</name>
<evidence type="ECO:0000256" key="7">
    <source>
        <dbReference type="ARBA" id="ARBA00023186"/>
    </source>
</evidence>
<keyword evidence="15" id="KW-0175">Coiled coil</keyword>
<organism evidence="17 18">
    <name type="scientific">Irregularibacter muris</name>
    <dbReference type="NCBI Taxonomy" id="1796619"/>
    <lineage>
        <taxon>Bacteria</taxon>
        <taxon>Bacillati</taxon>
        <taxon>Bacillota</taxon>
        <taxon>Clostridia</taxon>
        <taxon>Eubacteriales</taxon>
        <taxon>Eubacteriaceae</taxon>
        <taxon>Irregularibacter</taxon>
    </lineage>
</organism>
<comment type="subcellular location">
    <subcellularLocation>
        <location evidence="12">Cytoplasm</location>
    </subcellularLocation>
    <text evidence="12">About half TF is bound to the ribosome near the polypeptide exit tunnel while the other half is free in the cytoplasm.</text>
</comment>
<evidence type="ECO:0000313" key="17">
    <source>
        <dbReference type="EMBL" id="MCR1898764.1"/>
    </source>
</evidence>
<dbReference type="GO" id="GO:0051301">
    <property type="term" value="P:cell division"/>
    <property type="evidence" value="ECO:0007669"/>
    <property type="project" value="UniProtKB-KW"/>
</dbReference>
<dbReference type="GO" id="GO:0005737">
    <property type="term" value="C:cytoplasm"/>
    <property type="evidence" value="ECO:0007669"/>
    <property type="project" value="UniProtKB-SubCell"/>
</dbReference>
<comment type="similarity">
    <text evidence="2 12 14">Belongs to the FKBP-type PPIase family. Tig subfamily.</text>
</comment>
<evidence type="ECO:0000256" key="1">
    <source>
        <dbReference type="ARBA" id="ARBA00000971"/>
    </source>
</evidence>
<dbReference type="HAMAP" id="MF_00303">
    <property type="entry name" value="Trigger_factor_Tig"/>
    <property type="match status" value="1"/>
</dbReference>
<feature type="coiled-coil region" evidence="15">
    <location>
        <begin position="128"/>
        <end position="158"/>
    </location>
</feature>
<evidence type="ECO:0000256" key="11">
    <source>
        <dbReference type="ARBA" id="ARBA00029986"/>
    </source>
</evidence>
<dbReference type="InterPro" id="IPR046357">
    <property type="entry name" value="PPIase_dom_sf"/>
</dbReference>
<evidence type="ECO:0000259" key="16">
    <source>
        <dbReference type="PROSITE" id="PS50059"/>
    </source>
</evidence>
<evidence type="ECO:0000256" key="14">
    <source>
        <dbReference type="RuleBase" id="RU003914"/>
    </source>
</evidence>
<dbReference type="PIRSF" id="PIRSF003095">
    <property type="entry name" value="Trigger_factor"/>
    <property type="match status" value="1"/>
</dbReference>
<evidence type="ECO:0000256" key="6">
    <source>
        <dbReference type="ARBA" id="ARBA00023110"/>
    </source>
</evidence>
<dbReference type="EC" id="5.2.1.8" evidence="3 12"/>
<keyword evidence="9 12" id="KW-0131">Cell cycle</keyword>
<comment type="caution">
    <text evidence="17">The sequence shown here is derived from an EMBL/GenBank/DDBJ whole genome shotgun (WGS) entry which is preliminary data.</text>
</comment>
<evidence type="ECO:0000256" key="3">
    <source>
        <dbReference type="ARBA" id="ARBA00013194"/>
    </source>
</evidence>
<evidence type="ECO:0000313" key="18">
    <source>
        <dbReference type="Proteomes" id="UP001205748"/>
    </source>
</evidence>
<evidence type="ECO:0000256" key="5">
    <source>
        <dbReference type="ARBA" id="ARBA00022618"/>
    </source>
</evidence>
<dbReference type="InterPro" id="IPR008881">
    <property type="entry name" value="Trigger_fac_ribosome-bd_bac"/>
</dbReference>
<feature type="domain" description="PPIase FKBP-type" evidence="16">
    <location>
        <begin position="163"/>
        <end position="243"/>
    </location>
</feature>
<keyword evidence="18" id="KW-1185">Reference proteome</keyword>
<dbReference type="RefSeq" id="WP_257530440.1">
    <property type="nucleotide sequence ID" value="NZ_JANKAS010000005.1"/>
</dbReference>
<dbReference type="PROSITE" id="PS50059">
    <property type="entry name" value="FKBP_PPIASE"/>
    <property type="match status" value="1"/>
</dbReference>